<dbReference type="PANTHER" id="PTHR11614">
    <property type="entry name" value="PHOSPHOLIPASE-RELATED"/>
    <property type="match status" value="1"/>
</dbReference>
<name>K0YHI8_9CORY</name>
<protein>
    <recommendedName>
        <fullName evidence="2">Serine aminopeptidase S33 domain-containing protein</fullName>
    </recommendedName>
</protein>
<dbReference type="InterPro" id="IPR029058">
    <property type="entry name" value="AB_hydrolase_fold"/>
</dbReference>
<dbReference type="AlphaFoldDB" id="K0YHI8"/>
<feature type="region of interest" description="Disordered" evidence="1">
    <location>
        <begin position="1"/>
        <end position="29"/>
    </location>
</feature>
<comment type="caution">
    <text evidence="3">The sequence shown here is derived from an EMBL/GenBank/DDBJ whole genome shotgun (WGS) entry which is preliminary data.</text>
</comment>
<evidence type="ECO:0000313" key="4">
    <source>
        <dbReference type="Proteomes" id="UP000006078"/>
    </source>
</evidence>
<dbReference type="PATRIC" id="fig|883169.3.peg.107"/>
<dbReference type="OrthoDB" id="9801217at2"/>
<keyword evidence="4" id="KW-1185">Reference proteome</keyword>
<dbReference type="STRING" id="29321.AAV33_01655"/>
<evidence type="ECO:0000259" key="2">
    <source>
        <dbReference type="Pfam" id="PF12146"/>
    </source>
</evidence>
<gene>
    <name evidence="3" type="ORF">HMPREF9719_00113</name>
</gene>
<evidence type="ECO:0000256" key="1">
    <source>
        <dbReference type="SAM" id="MobiDB-lite"/>
    </source>
</evidence>
<dbReference type="RefSeq" id="WP_004600003.1">
    <property type="nucleotide sequence ID" value="NZ_HF541865.1"/>
</dbReference>
<sequence length="355" mass="38783">MTTPQHGRPDATSPAAPGATVRPGQRPDQWRRDLLGAGFQAVDIELGADPQGEGDVKATVVRYLPDPTNPPAGFDERTAVVWVHGMTDYFFQEHVARRLHAEGYAFYAVDLRKCGRAHRPGQSRHDARDMADYESDLDAAASLVLARHPRLVPLAHSTGGLIVPLWLRSLTDRDPGLAARVAGLVLNSPWLDIQFPEPTRSAARALAKGAGRLRPELALPMKESSCYADTLHVSRHGEWDYSLELKPPGGVTKRAGWLRAVVEGHDRVHEGLGLKVPILTLCSDRSILRKPYSADSHEADTVLDVEQITAAAPKLGPHSAIRRIPGALHDVFLSKEPAREEALEATLEFLARLGD</sequence>
<dbReference type="InterPro" id="IPR051044">
    <property type="entry name" value="MAG_DAG_Lipase"/>
</dbReference>
<dbReference type="Gene3D" id="3.40.50.1820">
    <property type="entry name" value="alpha/beta hydrolase"/>
    <property type="match status" value="1"/>
</dbReference>
<dbReference type="eggNOG" id="COG2267">
    <property type="taxonomic scope" value="Bacteria"/>
</dbReference>
<dbReference type="Pfam" id="PF12146">
    <property type="entry name" value="Hydrolase_4"/>
    <property type="match status" value="1"/>
</dbReference>
<organism evidence="3 4">
    <name type="scientific">Corynebacterium otitidis ATCC 51513</name>
    <dbReference type="NCBI Taxonomy" id="883169"/>
    <lineage>
        <taxon>Bacteria</taxon>
        <taxon>Bacillati</taxon>
        <taxon>Actinomycetota</taxon>
        <taxon>Actinomycetes</taxon>
        <taxon>Mycobacteriales</taxon>
        <taxon>Corynebacteriaceae</taxon>
        <taxon>Corynebacterium</taxon>
    </lineage>
</organism>
<dbReference type="Proteomes" id="UP000006078">
    <property type="component" value="Unassembled WGS sequence"/>
</dbReference>
<dbReference type="InterPro" id="IPR022742">
    <property type="entry name" value="Hydrolase_4"/>
</dbReference>
<dbReference type="SUPFAM" id="SSF53474">
    <property type="entry name" value="alpha/beta-Hydrolases"/>
    <property type="match status" value="1"/>
</dbReference>
<reference evidence="3 4" key="1">
    <citation type="submission" date="2012-08" db="EMBL/GenBank/DDBJ databases">
        <title>The Genome Sequence of Turicella otitidis ATCC 51513.</title>
        <authorList>
            <consortium name="The Broad Institute Genome Sequencing Platform"/>
            <person name="Earl A."/>
            <person name="Ward D."/>
            <person name="Feldgarden M."/>
            <person name="Gevers D."/>
            <person name="Huys G."/>
            <person name="Walker B."/>
            <person name="Young S.K."/>
            <person name="Zeng Q."/>
            <person name="Gargeya S."/>
            <person name="Fitzgerald M."/>
            <person name="Haas B."/>
            <person name="Abouelleil A."/>
            <person name="Alvarado L."/>
            <person name="Arachchi H.M."/>
            <person name="Berlin A.M."/>
            <person name="Chapman S.B."/>
            <person name="Goldberg J."/>
            <person name="Griggs A."/>
            <person name="Gujja S."/>
            <person name="Hansen M."/>
            <person name="Howarth C."/>
            <person name="Imamovic A."/>
            <person name="Larimer J."/>
            <person name="McCowen C."/>
            <person name="Montmayeur A."/>
            <person name="Murphy C."/>
            <person name="Neiman D."/>
            <person name="Pearson M."/>
            <person name="Priest M."/>
            <person name="Roberts A."/>
            <person name="Saif S."/>
            <person name="Shea T."/>
            <person name="Sisk P."/>
            <person name="Sykes S."/>
            <person name="Wortman J."/>
            <person name="Nusbaum C."/>
            <person name="Birren B."/>
        </authorList>
    </citation>
    <scope>NUCLEOTIDE SEQUENCE [LARGE SCALE GENOMIC DNA]</scope>
    <source>
        <strain evidence="3 4">ATCC 51513</strain>
    </source>
</reference>
<dbReference type="EMBL" id="AHAE01000006">
    <property type="protein sequence ID" value="EJZ82931.1"/>
    <property type="molecule type" value="Genomic_DNA"/>
</dbReference>
<evidence type="ECO:0000313" key="3">
    <source>
        <dbReference type="EMBL" id="EJZ82931.1"/>
    </source>
</evidence>
<dbReference type="HOGENOM" id="CLU_051796_0_0_11"/>
<accession>K0YHI8</accession>
<feature type="domain" description="Serine aminopeptidase S33" evidence="2">
    <location>
        <begin position="77"/>
        <end position="292"/>
    </location>
</feature>
<proteinExistence type="predicted"/>